<dbReference type="GO" id="GO:1990904">
    <property type="term" value="C:ribonucleoprotein complex"/>
    <property type="evidence" value="ECO:0007669"/>
    <property type="project" value="UniProtKB-KW"/>
</dbReference>
<dbReference type="GO" id="GO:0006412">
    <property type="term" value="P:translation"/>
    <property type="evidence" value="ECO:0007669"/>
    <property type="project" value="UniProtKB-UniRule"/>
</dbReference>
<evidence type="ECO:0000256" key="2">
    <source>
        <dbReference type="ARBA" id="ARBA00022980"/>
    </source>
</evidence>
<dbReference type="SUPFAM" id="SSF46561">
    <property type="entry name" value="Ribosomal protein L29 (L29p)"/>
    <property type="match status" value="1"/>
</dbReference>
<evidence type="ECO:0000313" key="7">
    <source>
        <dbReference type="Proteomes" id="UP000230214"/>
    </source>
</evidence>
<evidence type="ECO:0000313" key="6">
    <source>
        <dbReference type="EMBL" id="PIR43686.1"/>
    </source>
</evidence>
<dbReference type="InterPro" id="IPR036049">
    <property type="entry name" value="Ribosomal_uL29_sf"/>
</dbReference>
<evidence type="ECO:0000256" key="5">
    <source>
        <dbReference type="HAMAP-Rule" id="MF_00374"/>
    </source>
</evidence>
<dbReference type="GO" id="GO:0003735">
    <property type="term" value="F:structural constituent of ribosome"/>
    <property type="evidence" value="ECO:0007669"/>
    <property type="project" value="InterPro"/>
</dbReference>
<protein>
    <recommendedName>
        <fullName evidence="4 5">Large ribosomal subunit protein uL29</fullName>
    </recommendedName>
</protein>
<dbReference type="NCBIfam" id="TIGR00012">
    <property type="entry name" value="L29"/>
    <property type="match status" value="1"/>
</dbReference>
<organism evidence="6 7">
    <name type="scientific">candidate division WWE3 bacterium CG10_big_fil_rev_8_21_14_0_10_32_10</name>
    <dbReference type="NCBI Taxonomy" id="1975090"/>
    <lineage>
        <taxon>Bacteria</taxon>
        <taxon>Katanobacteria</taxon>
    </lineage>
</organism>
<dbReference type="InterPro" id="IPR001854">
    <property type="entry name" value="Ribosomal_uL29"/>
</dbReference>
<reference evidence="6 7" key="1">
    <citation type="submission" date="2017-09" db="EMBL/GenBank/DDBJ databases">
        <title>Depth-based differentiation of microbial function through sediment-hosted aquifers and enrichment of novel symbionts in the deep terrestrial subsurface.</title>
        <authorList>
            <person name="Probst A.J."/>
            <person name="Ladd B."/>
            <person name="Jarett J.K."/>
            <person name="Geller-Mcgrath D.E."/>
            <person name="Sieber C.M."/>
            <person name="Emerson J.B."/>
            <person name="Anantharaman K."/>
            <person name="Thomas B.C."/>
            <person name="Malmstrom R."/>
            <person name="Stieglmeier M."/>
            <person name="Klingl A."/>
            <person name="Woyke T."/>
            <person name="Ryan C.M."/>
            <person name="Banfield J.F."/>
        </authorList>
    </citation>
    <scope>NUCLEOTIDE SEQUENCE [LARGE SCALE GENOMIC DNA]</scope>
    <source>
        <strain evidence="6">CG10_big_fil_rev_8_21_14_0_10_32_10</strain>
    </source>
</reference>
<dbReference type="HAMAP" id="MF_00374">
    <property type="entry name" value="Ribosomal_uL29"/>
    <property type="match status" value="1"/>
</dbReference>
<keyword evidence="3 5" id="KW-0687">Ribonucleoprotein</keyword>
<dbReference type="AlphaFoldDB" id="A0A2H0RBE0"/>
<comment type="similarity">
    <text evidence="1 5">Belongs to the universal ribosomal protein uL29 family.</text>
</comment>
<dbReference type="Pfam" id="PF00831">
    <property type="entry name" value="Ribosomal_L29"/>
    <property type="match status" value="1"/>
</dbReference>
<comment type="caution">
    <text evidence="6">The sequence shown here is derived from an EMBL/GenBank/DDBJ whole genome shotgun (WGS) entry which is preliminary data.</text>
</comment>
<sequence length="69" mass="7887">MVAKELREKSISDLYKNLAGLVGDYTKSKLNIKLGNTSEIKNKRFIKKQIAQIKTIISEKKVLSEYNSK</sequence>
<accession>A0A2H0RBE0</accession>
<name>A0A2H0RBE0_UNCKA</name>
<dbReference type="GO" id="GO:0005840">
    <property type="term" value="C:ribosome"/>
    <property type="evidence" value="ECO:0007669"/>
    <property type="project" value="UniProtKB-KW"/>
</dbReference>
<evidence type="ECO:0000256" key="1">
    <source>
        <dbReference type="ARBA" id="ARBA00009254"/>
    </source>
</evidence>
<dbReference type="EMBL" id="PCXU01000013">
    <property type="protein sequence ID" value="PIR43686.1"/>
    <property type="molecule type" value="Genomic_DNA"/>
</dbReference>
<proteinExistence type="inferred from homology"/>
<gene>
    <name evidence="5 6" type="primary">rpmC</name>
    <name evidence="6" type="ORF">COV24_01355</name>
</gene>
<dbReference type="Gene3D" id="1.10.287.310">
    <property type="match status" value="1"/>
</dbReference>
<keyword evidence="2 5" id="KW-0689">Ribosomal protein</keyword>
<evidence type="ECO:0000256" key="3">
    <source>
        <dbReference type="ARBA" id="ARBA00023274"/>
    </source>
</evidence>
<evidence type="ECO:0000256" key="4">
    <source>
        <dbReference type="ARBA" id="ARBA00035204"/>
    </source>
</evidence>
<dbReference type="Proteomes" id="UP000230214">
    <property type="component" value="Unassembled WGS sequence"/>
</dbReference>